<evidence type="ECO:0000256" key="2">
    <source>
        <dbReference type="SAM" id="Phobius"/>
    </source>
</evidence>
<dbReference type="Gene3D" id="3.40.50.1820">
    <property type="entry name" value="alpha/beta hydrolase"/>
    <property type="match status" value="1"/>
</dbReference>
<organism evidence="4 5">
    <name type="scientific">Bacillus thuringiensis YBT-1518</name>
    <dbReference type="NCBI Taxonomy" id="529122"/>
    <lineage>
        <taxon>Bacteria</taxon>
        <taxon>Bacillati</taxon>
        <taxon>Bacillota</taxon>
        <taxon>Bacilli</taxon>
        <taxon>Bacillales</taxon>
        <taxon>Bacillaceae</taxon>
        <taxon>Bacillus</taxon>
        <taxon>Bacillus cereus group</taxon>
    </lineage>
</organism>
<dbReference type="PANTHER" id="PTHR48081">
    <property type="entry name" value="AB HYDROLASE SUPERFAMILY PROTEIN C4A8.06C"/>
    <property type="match status" value="1"/>
</dbReference>
<gene>
    <name evidence="4" type="ORF">YBT1518_32832</name>
</gene>
<feature type="transmembrane region" description="Helical" evidence="2">
    <location>
        <begin position="12"/>
        <end position="33"/>
    </location>
</feature>
<dbReference type="Pfam" id="PF20434">
    <property type="entry name" value="BD-FAE"/>
    <property type="match status" value="1"/>
</dbReference>
<evidence type="ECO:0000313" key="4">
    <source>
        <dbReference type="EMBL" id="AHA75590.1"/>
    </source>
</evidence>
<keyword evidence="2" id="KW-1133">Transmembrane helix</keyword>
<dbReference type="GO" id="GO:0016787">
    <property type="term" value="F:hydrolase activity"/>
    <property type="evidence" value="ECO:0007669"/>
    <property type="project" value="UniProtKB-KW"/>
</dbReference>
<dbReference type="PANTHER" id="PTHR48081:SF6">
    <property type="entry name" value="PEPTIDASE S9 PROLYL OLIGOPEPTIDASE CATALYTIC DOMAIN-CONTAINING PROTEIN"/>
    <property type="match status" value="1"/>
</dbReference>
<geneLocation type="plasmid" evidence="4 5">
    <name>pBMB0232</name>
</geneLocation>
<dbReference type="KEGG" id="bthu:YBT1518_32832"/>
<evidence type="ECO:0000259" key="3">
    <source>
        <dbReference type="Pfam" id="PF20434"/>
    </source>
</evidence>
<accession>A0A9W3PJK1</accession>
<sequence length="339" mass="37617">MTLPKLSGIGKSIRITFIVFLGGALIGIAYWNLSPVPKALLIRKAFEGGTFVPSIHYEHALNATKIVKDINYNSNFPNGTLDIIYPKNKMKQRPVIFWMHGGGFVGGDKADVTGYAVELAAHGYPVVNINYALAPKNTYPTPVIQLGEAYKYLKNNTQRYQINLDQVYFAGDSAGAQISGQFIMIQTSARYAKLAKIQAIVPSSTIKGSLLFCGPYHMPALAKMEATKKIQDFLRTTGWAYVGKKNWESSSEIQIASILNHVTENYPPTFITDGNTGSFENQGKELAAALRRKGVFVDSLFFDKNRYGNLAHEFQFKMNTQAGLDTFNRVLAFLEKNSM</sequence>
<keyword evidence="2" id="KW-0812">Transmembrane</keyword>
<dbReference type="InterPro" id="IPR049492">
    <property type="entry name" value="BD-FAE-like_dom"/>
</dbReference>
<protein>
    <submittedName>
        <fullName evidence="4">Acetyl esterase</fullName>
    </submittedName>
</protein>
<name>A0A9W3PJK1_BACTU</name>
<dbReference type="AlphaFoldDB" id="A0A9W3PJK1"/>
<keyword evidence="4" id="KW-0614">Plasmid</keyword>
<dbReference type="Proteomes" id="UP000018566">
    <property type="component" value="Plasmid pBMB0232"/>
</dbReference>
<dbReference type="InterPro" id="IPR029058">
    <property type="entry name" value="AB_hydrolase_fold"/>
</dbReference>
<feature type="domain" description="BD-FAE-like" evidence="3">
    <location>
        <begin position="81"/>
        <end position="276"/>
    </location>
</feature>
<evidence type="ECO:0000256" key="1">
    <source>
        <dbReference type="ARBA" id="ARBA00022801"/>
    </source>
</evidence>
<reference evidence="4 5" key="1">
    <citation type="submission" date="2013-05" db="EMBL/GenBank/DDBJ databases">
        <title>Complete genome sequence of Bacillus thuringiensis YBT-1518, a typical strain with high toxicity to nematode.</title>
        <authorList>
            <person name="Wang P."/>
            <person name="Zhang C."/>
            <person name="Guo M."/>
            <person name="Guo S."/>
            <person name="Zhu Y."/>
            <person name="Zheng J."/>
            <person name="Zhu L."/>
            <person name="Ruan L."/>
            <person name="Peng D."/>
            <person name="Sun M."/>
        </authorList>
    </citation>
    <scope>NUCLEOTIDE SEQUENCE [LARGE SCALE GENOMIC DNA]</scope>
    <source>
        <strain evidence="4 5">YBT-1518</strain>
        <plasmid evidence="4 5">pBMB0232</plasmid>
    </source>
</reference>
<evidence type="ECO:0000313" key="5">
    <source>
        <dbReference type="Proteomes" id="UP000018566"/>
    </source>
</evidence>
<proteinExistence type="predicted"/>
<keyword evidence="2" id="KW-0472">Membrane</keyword>
<dbReference type="InterPro" id="IPR050300">
    <property type="entry name" value="GDXG_lipolytic_enzyme"/>
</dbReference>
<keyword evidence="1" id="KW-0378">Hydrolase</keyword>
<dbReference type="SUPFAM" id="SSF53474">
    <property type="entry name" value="alpha/beta-Hydrolases"/>
    <property type="match status" value="1"/>
</dbReference>
<dbReference type="EMBL" id="CP005939">
    <property type="protein sequence ID" value="AHA75590.1"/>
    <property type="molecule type" value="Genomic_DNA"/>
</dbReference>
<dbReference type="RefSeq" id="WP_023523878.1">
    <property type="nucleotide sequence ID" value="NC_022877.1"/>
</dbReference>